<dbReference type="PROSITE" id="PS50088">
    <property type="entry name" value="ANK_REPEAT"/>
    <property type="match status" value="3"/>
</dbReference>
<evidence type="ECO:0000256" key="3">
    <source>
        <dbReference type="PROSITE-ProRule" id="PRU00023"/>
    </source>
</evidence>
<dbReference type="PROSITE" id="PS50297">
    <property type="entry name" value="ANK_REP_REGION"/>
    <property type="match status" value="3"/>
</dbReference>
<dbReference type="CDD" id="cd00198">
    <property type="entry name" value="vWFA"/>
    <property type="match status" value="1"/>
</dbReference>
<dbReference type="InterPro" id="IPR002110">
    <property type="entry name" value="Ankyrin_rpt"/>
</dbReference>
<comment type="caution">
    <text evidence="5">The sequence shown here is derived from an EMBL/GenBank/DDBJ whole genome shotgun (WGS) entry which is preliminary data.</text>
</comment>
<evidence type="ECO:0000256" key="1">
    <source>
        <dbReference type="ARBA" id="ARBA00022737"/>
    </source>
</evidence>
<dbReference type="Pfam" id="PF00023">
    <property type="entry name" value="Ank"/>
    <property type="match status" value="2"/>
</dbReference>
<dbReference type="AlphaFoldDB" id="A0A2J8AI82"/>
<dbReference type="Pfam" id="PF12796">
    <property type="entry name" value="Ank_2"/>
    <property type="match status" value="1"/>
</dbReference>
<name>A0A2J8AI82_9CHLO</name>
<reference evidence="5 6" key="1">
    <citation type="journal article" date="2017" name="Mol. Biol. Evol.">
        <title>The 4-celled Tetrabaena socialis nuclear genome reveals the essential components for genetic control of cell number at the origin of multicellularity in the volvocine lineage.</title>
        <authorList>
            <person name="Featherston J."/>
            <person name="Arakaki Y."/>
            <person name="Hanschen E.R."/>
            <person name="Ferris P.J."/>
            <person name="Michod R.E."/>
            <person name="Olson B.J.S.C."/>
            <person name="Nozaki H."/>
            <person name="Durand P.M."/>
        </authorList>
    </citation>
    <scope>NUCLEOTIDE SEQUENCE [LARGE SCALE GENOMIC DNA]</scope>
    <source>
        <strain evidence="5 6">NIES-571</strain>
    </source>
</reference>
<dbReference type="InterPro" id="IPR036465">
    <property type="entry name" value="vWFA_dom_sf"/>
</dbReference>
<keyword evidence="2 3" id="KW-0040">ANK repeat</keyword>
<dbReference type="OrthoDB" id="10256829at2759"/>
<protein>
    <submittedName>
        <fullName evidence="5">Ankyrin repeat domain-containing protein</fullName>
    </submittedName>
</protein>
<feature type="domain" description="VWFA" evidence="4">
    <location>
        <begin position="184"/>
        <end position="300"/>
    </location>
</feature>
<sequence length="345" mass="36000">MNGSKEVVEALLRGRADVAAKSNDGRTALHWASWNGSKEVVKALLQAGANVAAKSNVGRTALHYASQEGRKVVEALLRAGADVAAKDNIGWTALPLASWNGRKEVVEALLRAGANVAARTNDNRTALHCAGHKEVVEALLRRGADVAAKANEVVEALLRAGADVAAKANDASTQLKASVPSLLVAVVQFSNDVRVEAALAEADLEALGKVTREMVRMNGGTNMAVAVQKAGGLLKRDALPGAMRHVVLLTDGRVDSYQAHEARQMAEQLADEQRHVSLFAYGVGRGVDRAELLHVIGGPPTCAAVSPHAAAAAAAAAAVGKTPLDLAKGYRKAEVAALLQERGRK</sequence>
<dbReference type="SUPFAM" id="SSF53300">
    <property type="entry name" value="vWA-like"/>
    <property type="match status" value="1"/>
</dbReference>
<dbReference type="PANTHER" id="PTHR24188">
    <property type="entry name" value="ANKYRIN REPEAT PROTEIN"/>
    <property type="match status" value="1"/>
</dbReference>
<dbReference type="InterPro" id="IPR002035">
    <property type="entry name" value="VWF_A"/>
</dbReference>
<feature type="repeat" description="ANK" evidence="3">
    <location>
        <begin position="57"/>
        <end position="88"/>
    </location>
</feature>
<feature type="repeat" description="ANK" evidence="3">
    <location>
        <begin position="89"/>
        <end position="121"/>
    </location>
</feature>
<dbReference type="SMART" id="SM00327">
    <property type="entry name" value="VWA"/>
    <property type="match status" value="1"/>
</dbReference>
<proteinExistence type="predicted"/>
<evidence type="ECO:0000313" key="5">
    <source>
        <dbReference type="EMBL" id="PNH12224.1"/>
    </source>
</evidence>
<dbReference type="Proteomes" id="UP000236333">
    <property type="component" value="Unassembled WGS sequence"/>
</dbReference>
<dbReference type="Pfam" id="PF00092">
    <property type="entry name" value="VWA"/>
    <property type="match status" value="1"/>
</dbReference>
<organism evidence="5 6">
    <name type="scientific">Tetrabaena socialis</name>
    <dbReference type="NCBI Taxonomy" id="47790"/>
    <lineage>
        <taxon>Eukaryota</taxon>
        <taxon>Viridiplantae</taxon>
        <taxon>Chlorophyta</taxon>
        <taxon>core chlorophytes</taxon>
        <taxon>Chlorophyceae</taxon>
        <taxon>CS clade</taxon>
        <taxon>Chlamydomonadales</taxon>
        <taxon>Tetrabaenaceae</taxon>
        <taxon>Tetrabaena</taxon>
    </lineage>
</organism>
<evidence type="ECO:0000256" key="2">
    <source>
        <dbReference type="ARBA" id="ARBA00023043"/>
    </source>
</evidence>
<feature type="repeat" description="ANK" evidence="3">
    <location>
        <begin position="24"/>
        <end position="56"/>
    </location>
</feature>
<evidence type="ECO:0000313" key="6">
    <source>
        <dbReference type="Proteomes" id="UP000236333"/>
    </source>
</evidence>
<dbReference type="PROSITE" id="PS50234">
    <property type="entry name" value="VWFA"/>
    <property type="match status" value="1"/>
</dbReference>
<keyword evidence="6" id="KW-1185">Reference proteome</keyword>
<dbReference type="Gene3D" id="1.25.40.20">
    <property type="entry name" value="Ankyrin repeat-containing domain"/>
    <property type="match status" value="3"/>
</dbReference>
<gene>
    <name evidence="5" type="ORF">TSOC_000835</name>
</gene>
<dbReference type="PANTHER" id="PTHR24188:SF29">
    <property type="entry name" value="GH09064P"/>
    <property type="match status" value="1"/>
</dbReference>
<keyword evidence="1" id="KW-0677">Repeat</keyword>
<dbReference type="InterPro" id="IPR036770">
    <property type="entry name" value="Ankyrin_rpt-contain_sf"/>
</dbReference>
<dbReference type="EMBL" id="PGGS01000012">
    <property type="protein sequence ID" value="PNH12224.1"/>
    <property type="molecule type" value="Genomic_DNA"/>
</dbReference>
<dbReference type="SMART" id="SM00248">
    <property type="entry name" value="ANK"/>
    <property type="match status" value="4"/>
</dbReference>
<accession>A0A2J8AI82</accession>
<evidence type="ECO:0000259" key="4">
    <source>
        <dbReference type="PROSITE" id="PS50234"/>
    </source>
</evidence>
<dbReference type="PRINTS" id="PR01415">
    <property type="entry name" value="ANKYRIN"/>
</dbReference>
<dbReference type="SUPFAM" id="SSF48403">
    <property type="entry name" value="Ankyrin repeat"/>
    <property type="match status" value="1"/>
</dbReference>
<dbReference type="Gene3D" id="3.40.50.410">
    <property type="entry name" value="von Willebrand factor, type A domain"/>
    <property type="match status" value="1"/>
</dbReference>